<dbReference type="KEGG" id="acab:QRX50_07310"/>
<name>A0A9Y2IHQ9_9PSEU</name>
<evidence type="ECO:0000313" key="3">
    <source>
        <dbReference type="Proteomes" id="UP001236014"/>
    </source>
</evidence>
<proteinExistence type="predicted"/>
<dbReference type="EMBL" id="CP127294">
    <property type="protein sequence ID" value="WIX80570.1"/>
    <property type="molecule type" value="Genomic_DNA"/>
</dbReference>
<dbReference type="RefSeq" id="WP_285971198.1">
    <property type="nucleotide sequence ID" value="NZ_CP127294.1"/>
</dbReference>
<organism evidence="2 3">
    <name type="scientific">Amycolatopsis carbonis</name>
    <dbReference type="NCBI Taxonomy" id="715471"/>
    <lineage>
        <taxon>Bacteria</taxon>
        <taxon>Bacillati</taxon>
        <taxon>Actinomycetota</taxon>
        <taxon>Actinomycetes</taxon>
        <taxon>Pseudonocardiales</taxon>
        <taxon>Pseudonocardiaceae</taxon>
        <taxon>Amycolatopsis</taxon>
    </lineage>
</organism>
<evidence type="ECO:0000256" key="1">
    <source>
        <dbReference type="SAM" id="Phobius"/>
    </source>
</evidence>
<feature type="transmembrane region" description="Helical" evidence="1">
    <location>
        <begin position="231"/>
        <end position="255"/>
    </location>
</feature>
<keyword evidence="1" id="KW-0812">Transmembrane</keyword>
<keyword evidence="3" id="KW-1185">Reference proteome</keyword>
<dbReference type="Proteomes" id="UP001236014">
    <property type="component" value="Chromosome"/>
</dbReference>
<keyword evidence="1" id="KW-0472">Membrane</keyword>
<feature type="transmembrane region" description="Helical" evidence="1">
    <location>
        <begin position="33"/>
        <end position="53"/>
    </location>
</feature>
<protein>
    <submittedName>
        <fullName evidence="2">Uncharacterized protein</fullName>
    </submittedName>
</protein>
<gene>
    <name evidence="2" type="ORF">QRX50_07310</name>
</gene>
<feature type="transmembrane region" description="Helical" evidence="1">
    <location>
        <begin position="199"/>
        <end position="219"/>
    </location>
</feature>
<feature type="transmembrane region" description="Helical" evidence="1">
    <location>
        <begin position="59"/>
        <end position="83"/>
    </location>
</feature>
<sequence>MADKTDTIRVWEPDPKMPAAQLRVRKIHKAQGIALLGVLLIGGGIALFFAHVGPAVPLLLIYLGLAIAVQWGRGAVAALGWALKWRWHTDLALEQVAIPADGLVARRKTVAVRLPDGRWLRARPGAGVQAQLAGQRSLWLARSGDQALAIVAGHPSAWLARIHDEPPSGARELRVLSREQVPPCQDPVLNADRDARVRGAWLIVAVSLGACALAVWAVLEILANRSDGGTAAFVQTLVLAPIAGGAIIAFLHALGSGIDALGLAKAHRADTWTELAVTRSEAQLPDGRTVRIRLSKQPASLALNVTAARTLWTFGPAKPGNVRVGVPGYPVSGRARLKIVDARAGAQ</sequence>
<dbReference type="AlphaFoldDB" id="A0A9Y2IHQ9"/>
<keyword evidence="1" id="KW-1133">Transmembrane helix</keyword>
<evidence type="ECO:0000313" key="2">
    <source>
        <dbReference type="EMBL" id="WIX80570.1"/>
    </source>
</evidence>
<accession>A0A9Y2IHQ9</accession>
<reference evidence="2 3" key="1">
    <citation type="submission" date="2023-06" db="EMBL/GenBank/DDBJ databases">
        <authorList>
            <person name="Oyuntsetseg B."/>
            <person name="Kim S.B."/>
        </authorList>
    </citation>
    <scope>NUCLEOTIDE SEQUENCE [LARGE SCALE GENOMIC DNA]</scope>
    <source>
        <strain evidence="2 3">2-15</strain>
    </source>
</reference>